<comment type="catalytic activity">
    <reaction evidence="7">
        <text>GDP-alpha-D-perosamine + 2-oxoglutarate = GDP-4-dehydro-alpha-D-rhamnose + L-glutamate</text>
        <dbReference type="Rhea" id="RHEA:36779"/>
        <dbReference type="ChEBI" id="CHEBI:16810"/>
        <dbReference type="ChEBI" id="CHEBI:29985"/>
        <dbReference type="ChEBI" id="CHEBI:57964"/>
        <dbReference type="ChEBI" id="CHEBI:73996"/>
        <dbReference type="EC" id="2.6.1.102"/>
    </reaction>
</comment>
<evidence type="ECO:0000256" key="2">
    <source>
        <dbReference type="ARBA" id="ARBA00005125"/>
    </source>
</evidence>
<keyword evidence="3 13" id="KW-0032">Aminotransferase</keyword>
<comment type="pathway">
    <text evidence="2">Bacterial outer membrane biogenesis; LPS O-antigen biosynthesis.</text>
</comment>
<dbReference type="GO" id="GO:0000271">
    <property type="term" value="P:polysaccharide biosynthetic process"/>
    <property type="evidence" value="ECO:0007669"/>
    <property type="project" value="TreeGrafter"/>
</dbReference>
<evidence type="ECO:0000256" key="3">
    <source>
        <dbReference type="ARBA" id="ARBA00022576"/>
    </source>
</evidence>
<dbReference type="SUPFAM" id="SSF53383">
    <property type="entry name" value="PLP-dependent transferases"/>
    <property type="match status" value="1"/>
</dbReference>
<organism evidence="13 14">
    <name type="scientific">Bradyrhizobium centrolobii</name>
    <dbReference type="NCBI Taxonomy" id="1505087"/>
    <lineage>
        <taxon>Bacteria</taxon>
        <taxon>Pseudomonadati</taxon>
        <taxon>Pseudomonadota</taxon>
        <taxon>Alphaproteobacteria</taxon>
        <taxon>Hyphomicrobiales</taxon>
        <taxon>Nitrobacteraceae</taxon>
        <taxon>Bradyrhizobium</taxon>
    </lineage>
</organism>
<dbReference type="GO" id="GO:0030170">
    <property type="term" value="F:pyridoxal phosphate binding"/>
    <property type="evidence" value="ECO:0007669"/>
    <property type="project" value="TreeGrafter"/>
</dbReference>
<feature type="active site" description="Proton acceptor" evidence="10">
    <location>
        <position position="185"/>
    </location>
</feature>
<evidence type="ECO:0000256" key="1">
    <source>
        <dbReference type="ARBA" id="ARBA00001933"/>
    </source>
</evidence>
<evidence type="ECO:0000256" key="10">
    <source>
        <dbReference type="PIRSR" id="PIRSR000390-1"/>
    </source>
</evidence>
<dbReference type="Gene3D" id="3.40.640.10">
    <property type="entry name" value="Type I PLP-dependent aspartate aminotransferase-like (Major domain)"/>
    <property type="match status" value="1"/>
</dbReference>
<dbReference type="EC" id="2.6.1.102" evidence="8"/>
<dbReference type="PIRSF" id="PIRSF000390">
    <property type="entry name" value="PLP_StrS"/>
    <property type="match status" value="1"/>
</dbReference>
<dbReference type="EMBL" id="LUUB01000106">
    <property type="protein sequence ID" value="OAF01221.1"/>
    <property type="molecule type" value="Genomic_DNA"/>
</dbReference>
<evidence type="ECO:0000313" key="13">
    <source>
        <dbReference type="EMBL" id="OAF01221.1"/>
    </source>
</evidence>
<protein>
    <recommendedName>
        <fullName evidence="9">GDP-perosamine synthase</fullName>
        <ecNumber evidence="8">2.6.1.102</ecNumber>
    </recommendedName>
</protein>
<dbReference type="InterPro" id="IPR015422">
    <property type="entry name" value="PyrdxlP-dep_Trfase_small"/>
</dbReference>
<dbReference type="CDD" id="cd00616">
    <property type="entry name" value="AHBA_syn"/>
    <property type="match status" value="1"/>
</dbReference>
<name>A0A176YA06_9BRAD</name>
<dbReference type="Gene3D" id="3.90.1150.10">
    <property type="entry name" value="Aspartate Aminotransferase, domain 1"/>
    <property type="match status" value="1"/>
</dbReference>
<evidence type="ECO:0000256" key="8">
    <source>
        <dbReference type="ARBA" id="ARBA00066317"/>
    </source>
</evidence>
<dbReference type="FunFam" id="3.40.640.10:FF:000090">
    <property type="entry name" value="Pyridoxal phosphate-dependent aminotransferase"/>
    <property type="match status" value="1"/>
</dbReference>
<keyword evidence="4 13" id="KW-0808">Transferase</keyword>
<gene>
    <name evidence="13" type="ORF">AYJ54_29530</name>
</gene>
<proteinExistence type="inferred from homology"/>
<evidence type="ECO:0000256" key="9">
    <source>
        <dbReference type="ARBA" id="ARBA00074221"/>
    </source>
</evidence>
<comment type="cofactor">
    <cofactor evidence="1">
        <name>pyridoxal 5'-phosphate</name>
        <dbReference type="ChEBI" id="CHEBI:597326"/>
    </cofactor>
</comment>
<dbReference type="InterPro" id="IPR015421">
    <property type="entry name" value="PyrdxlP-dep_Trfase_major"/>
</dbReference>
<dbReference type="PANTHER" id="PTHR30244:SF34">
    <property type="entry name" value="DTDP-4-AMINO-4,6-DIDEOXYGALACTOSE TRANSAMINASE"/>
    <property type="match status" value="1"/>
</dbReference>
<dbReference type="Pfam" id="PF01041">
    <property type="entry name" value="DegT_DnrJ_EryC1"/>
    <property type="match status" value="1"/>
</dbReference>
<evidence type="ECO:0000313" key="14">
    <source>
        <dbReference type="Proteomes" id="UP000076959"/>
    </source>
</evidence>
<keyword evidence="5 11" id="KW-0663">Pyridoxal phosphate</keyword>
<dbReference type="AlphaFoldDB" id="A0A176YA06"/>
<dbReference type="STRING" id="1505087.AYJ54_29530"/>
<feature type="modified residue" description="N6-(pyridoxal phosphate)lysine" evidence="11">
    <location>
        <position position="185"/>
    </location>
</feature>
<keyword evidence="14" id="KW-1185">Reference proteome</keyword>
<evidence type="ECO:0000256" key="6">
    <source>
        <dbReference type="ARBA" id="ARBA00037999"/>
    </source>
</evidence>
<comment type="caution">
    <text evidence="13">The sequence shown here is derived from an EMBL/GenBank/DDBJ whole genome shotgun (WGS) entry which is preliminary data.</text>
</comment>
<evidence type="ECO:0000256" key="5">
    <source>
        <dbReference type="ARBA" id="ARBA00022898"/>
    </source>
</evidence>
<reference evidence="13 14" key="1">
    <citation type="submission" date="2016-03" db="EMBL/GenBank/DDBJ databases">
        <title>Draft Genome Sequence of the Strain BR 10245 (Bradyrhizobium sp.) isolated from nodules of Centrolobium paraense.</title>
        <authorList>
            <person name="Simoes-Araujo J.L.Sr."/>
            <person name="Barauna A.C."/>
            <person name="Silva K."/>
            <person name="Zilli J.E."/>
        </authorList>
    </citation>
    <scope>NUCLEOTIDE SEQUENCE [LARGE SCALE GENOMIC DNA]</scope>
    <source>
        <strain evidence="13 14">BR 10245</strain>
    </source>
</reference>
<dbReference type="InterPro" id="IPR015424">
    <property type="entry name" value="PyrdxlP-dep_Trfase"/>
</dbReference>
<dbReference type="Proteomes" id="UP000076959">
    <property type="component" value="Unassembled WGS sequence"/>
</dbReference>
<accession>A0A176YA06</accession>
<dbReference type="OrthoDB" id="9768668at2"/>
<evidence type="ECO:0000256" key="4">
    <source>
        <dbReference type="ARBA" id="ARBA00022679"/>
    </source>
</evidence>
<dbReference type="InterPro" id="IPR000653">
    <property type="entry name" value="DegT/StrS_aminotransferase"/>
</dbReference>
<sequence>MADNFIPISKPAIGPRERELVLAALDSGWVSSIGEYIDRFEEEFAKYCGTRYALAVSNGTTGLHLALATLGLTQGDEVIVPDLTFVATANAVAYTGATPVLADIDPDTLCLDPASVRALITPRTKAIIPVHLYGHPADMDALTEIADSYGIAVIEDAAEAHGAEYRGRRVGGLGKCGVFSFYGNKVITTGEGGMLTTDDQEFWQRAKRLRDHAMSPTRRYFHEDRGFNYRITNLQAALGVAQLERIDEFLNRRAEIMDWYRQAISANSEVRLNRVKNWAKSAYWMVCLEVDSFDAAQRDEFMRLLKARGIDSRPYFCSMSSMPMYQQAALPVAGRKAQTGLNLPSYFEMTKSDVQRIGSDVNDILKSMGVM</sequence>
<evidence type="ECO:0000256" key="11">
    <source>
        <dbReference type="PIRSR" id="PIRSR000390-2"/>
    </source>
</evidence>
<dbReference type="PANTHER" id="PTHR30244">
    <property type="entry name" value="TRANSAMINASE"/>
    <property type="match status" value="1"/>
</dbReference>
<comment type="similarity">
    <text evidence="6 12">Belongs to the DegT/DnrJ/EryC1 family.</text>
</comment>
<evidence type="ECO:0000256" key="7">
    <source>
        <dbReference type="ARBA" id="ARBA00051587"/>
    </source>
</evidence>
<dbReference type="GO" id="GO:0102933">
    <property type="term" value="F:GDP-4-dehydro-6-deoxy-D-mannose-4-aminotransferase activity"/>
    <property type="evidence" value="ECO:0007669"/>
    <property type="project" value="UniProtKB-EC"/>
</dbReference>
<dbReference type="RefSeq" id="WP_063707624.1">
    <property type="nucleotide sequence ID" value="NZ_LUUB01000106.1"/>
</dbReference>
<evidence type="ECO:0000256" key="12">
    <source>
        <dbReference type="RuleBase" id="RU004508"/>
    </source>
</evidence>